<comment type="caution">
    <text evidence="1">The sequence shown here is derived from an EMBL/GenBank/DDBJ whole genome shotgun (WGS) entry which is preliminary data.</text>
</comment>
<evidence type="ECO:0000313" key="2">
    <source>
        <dbReference type="Proteomes" id="UP001148737"/>
    </source>
</evidence>
<organism evidence="1 2">
    <name type="scientific">Lecanicillium saksenae</name>
    <dbReference type="NCBI Taxonomy" id="468837"/>
    <lineage>
        <taxon>Eukaryota</taxon>
        <taxon>Fungi</taxon>
        <taxon>Dikarya</taxon>
        <taxon>Ascomycota</taxon>
        <taxon>Pezizomycotina</taxon>
        <taxon>Sordariomycetes</taxon>
        <taxon>Hypocreomycetidae</taxon>
        <taxon>Hypocreales</taxon>
        <taxon>Cordycipitaceae</taxon>
        <taxon>Lecanicillium</taxon>
    </lineage>
</organism>
<gene>
    <name evidence="1" type="ORF">NLG97_g202</name>
</gene>
<sequence length="214" mass="23930">MLHNSIGYHPTENMLYGTRDAKVVRIFEDGRTEDVVPVEVDWSSLPVGGTFDDEGYYWTVRIVIYMGNPKHYLSKVDLRAGSERYGEVVEKRETNSVKEAKAFNDLAFTPGSSGYLYALARGLKSQKTAVLYRLKLAAGVKAWEKVYETELDKPFTDWGGMMGDSEGSVYGIQSDSGDIYKFPVNDRNGVEFLRSMSGKIVKDMARCHNAPAVA</sequence>
<accession>A0ACC1RAP7</accession>
<keyword evidence="2" id="KW-1185">Reference proteome</keyword>
<evidence type="ECO:0000313" key="1">
    <source>
        <dbReference type="EMBL" id="KAJ3499598.1"/>
    </source>
</evidence>
<reference evidence="1" key="1">
    <citation type="submission" date="2022-07" db="EMBL/GenBank/DDBJ databases">
        <title>Genome Sequence of Lecanicillium saksenae.</title>
        <authorList>
            <person name="Buettner E."/>
        </authorList>
    </citation>
    <scope>NUCLEOTIDE SEQUENCE</scope>
    <source>
        <strain evidence="1">VT-O1</strain>
    </source>
</reference>
<name>A0ACC1RAP7_9HYPO</name>
<dbReference type="Proteomes" id="UP001148737">
    <property type="component" value="Unassembled WGS sequence"/>
</dbReference>
<dbReference type="EMBL" id="JANAKD010000006">
    <property type="protein sequence ID" value="KAJ3499598.1"/>
    <property type="molecule type" value="Genomic_DNA"/>
</dbReference>
<protein>
    <submittedName>
        <fullName evidence="1">Uncharacterized protein</fullName>
    </submittedName>
</protein>
<proteinExistence type="predicted"/>